<dbReference type="GO" id="GO:0015074">
    <property type="term" value="P:DNA integration"/>
    <property type="evidence" value="ECO:0007669"/>
    <property type="project" value="InterPro"/>
</dbReference>
<dbReference type="eggNOG" id="COG0582">
    <property type="taxonomic scope" value="Bacteria"/>
</dbReference>
<dbReference type="PROSITE" id="PS51898">
    <property type="entry name" value="TYR_RECOMBINASE"/>
    <property type="match status" value="1"/>
</dbReference>
<dbReference type="InterPro" id="IPR002104">
    <property type="entry name" value="Integrase_catalytic"/>
</dbReference>
<dbReference type="InterPro" id="IPR011010">
    <property type="entry name" value="DNA_brk_join_enz"/>
</dbReference>
<evidence type="ECO:0000313" key="5">
    <source>
        <dbReference type="Proteomes" id="UP000005954"/>
    </source>
</evidence>
<gene>
    <name evidence="4" type="ORF">ISM_12685</name>
</gene>
<feature type="compositionally biased region" description="Polar residues" evidence="2">
    <location>
        <begin position="338"/>
        <end position="352"/>
    </location>
</feature>
<feature type="region of interest" description="Disordered" evidence="2">
    <location>
        <begin position="331"/>
        <end position="352"/>
    </location>
</feature>
<dbReference type="STRING" id="89187.ISM_12685"/>
<keyword evidence="1" id="KW-0233">DNA recombination</keyword>
<evidence type="ECO:0000256" key="1">
    <source>
        <dbReference type="ARBA" id="ARBA00023172"/>
    </source>
</evidence>
<comment type="caution">
    <text evidence="4">The sequence shown here is derived from an EMBL/GenBank/DDBJ whole genome shotgun (WGS) entry which is preliminary data.</text>
</comment>
<reference evidence="4 5" key="1">
    <citation type="submission" date="2005-12" db="EMBL/GenBank/DDBJ databases">
        <authorList>
            <person name="Moran M.A."/>
            <person name="Ferriera S."/>
            <person name="Johnson J."/>
            <person name="Kravitz S."/>
            <person name="Halpern A."/>
            <person name="Remington K."/>
            <person name="Beeson K."/>
            <person name="Tran B."/>
            <person name="Rogers Y.-H."/>
            <person name="Friedman R."/>
            <person name="Venter J.C."/>
        </authorList>
    </citation>
    <scope>NUCLEOTIDE SEQUENCE [LARGE SCALE GENOMIC DNA]</scope>
    <source>
        <strain evidence="5">ATCC BAA-591 / DSM 15170 / ISM</strain>
    </source>
</reference>
<keyword evidence="5" id="KW-1185">Reference proteome</keyword>
<name>A3SMN1_ROSNI</name>
<dbReference type="GO" id="GO:0003677">
    <property type="term" value="F:DNA binding"/>
    <property type="evidence" value="ECO:0007669"/>
    <property type="project" value="InterPro"/>
</dbReference>
<organism evidence="4 5">
    <name type="scientific">Roseovarius nubinhibens (strain ATCC BAA-591 / DSM 15170 / ISM)</name>
    <dbReference type="NCBI Taxonomy" id="89187"/>
    <lineage>
        <taxon>Bacteria</taxon>
        <taxon>Pseudomonadati</taxon>
        <taxon>Pseudomonadota</taxon>
        <taxon>Alphaproteobacteria</taxon>
        <taxon>Rhodobacterales</taxon>
        <taxon>Roseobacteraceae</taxon>
        <taxon>Roseovarius</taxon>
    </lineage>
</organism>
<evidence type="ECO:0000313" key="4">
    <source>
        <dbReference type="EMBL" id="EAP75721.1"/>
    </source>
</evidence>
<dbReference type="AlphaFoldDB" id="A3SMN1"/>
<evidence type="ECO:0000256" key="2">
    <source>
        <dbReference type="SAM" id="MobiDB-lite"/>
    </source>
</evidence>
<dbReference type="GO" id="GO:0006310">
    <property type="term" value="P:DNA recombination"/>
    <property type="evidence" value="ECO:0007669"/>
    <property type="project" value="UniProtKB-KW"/>
</dbReference>
<protein>
    <submittedName>
        <fullName evidence="4">Integrase/recombinase</fullName>
    </submittedName>
</protein>
<dbReference type="HOGENOM" id="CLU_056713_2_0_5"/>
<proteinExistence type="predicted"/>
<dbReference type="Gene3D" id="1.10.443.10">
    <property type="entry name" value="Intergrase catalytic core"/>
    <property type="match status" value="1"/>
</dbReference>
<feature type="domain" description="Tyr recombinase" evidence="3">
    <location>
        <begin position="149"/>
        <end position="335"/>
    </location>
</feature>
<sequence>MTSTTNSAGTTYYYLRKRGQSKVPLGKGPIDSPEFLSRYSAAMGTKKTPSRAAKDSLGHIIELFKASANYRAYSEAYRGTLGRHSDALKECYGSAPFSEIKPHHIRSDLSQLSPHAANDRLKIWRLLCQYAYDHNFADHVASDGIKRGKLPKTDGHRPWSTADVNAFRAKWEIGSVQRLCFELLFWTAARTIDAVTLTPSMIGADGVLTFTQAKTGGKAYVPWNCALPGWAKHFETDRTLLKACITSTTFTFLETSNGRARSRKGLSNIISAGAAEAKLTGLSAHGLRKSRLTAIAEAGGSASAIMSWGGHKSLKEAEDYVSTANRKSVLIGTEQKQKSANTTSKSANKTRN</sequence>
<dbReference type="EMBL" id="AALY01000002">
    <property type="protein sequence ID" value="EAP75721.1"/>
    <property type="molecule type" value="Genomic_DNA"/>
</dbReference>
<evidence type="ECO:0000259" key="3">
    <source>
        <dbReference type="PROSITE" id="PS51898"/>
    </source>
</evidence>
<dbReference type="Pfam" id="PF00589">
    <property type="entry name" value="Phage_integrase"/>
    <property type="match status" value="1"/>
</dbReference>
<dbReference type="Proteomes" id="UP000005954">
    <property type="component" value="Unassembled WGS sequence"/>
</dbReference>
<dbReference type="InterPro" id="IPR013762">
    <property type="entry name" value="Integrase-like_cat_sf"/>
</dbReference>
<dbReference type="SUPFAM" id="SSF56349">
    <property type="entry name" value="DNA breaking-rejoining enzymes"/>
    <property type="match status" value="1"/>
</dbReference>
<accession>A3SMN1</accession>